<dbReference type="InterPro" id="IPR002035">
    <property type="entry name" value="VWF_A"/>
</dbReference>
<sequence length="345" mass="38471">MFELAMPWALLLLLLPPCIWYLLPRAKPPLPTALRVPFFHAISSIVDKDKRVLTQQSSLMLPFLIWLFAVIALSGPRWVGQPQPISREGYNIIMALDLSGSMEIPDMLFHGRTVNRLDVVKHAAEQFVKERSGDKIGLILFGSRAYLQSPLTYDRHSVLLRIQDATVGLAGKTTSIGDALGLAIKHLQKMPRKGRVIILLTDGANNSGILQPVKAAELAKTESIKIYTIGLGSSSDSRALSGALLMPGASADLDEKTLKKIANVTGGRYFRATDSQSLQAIYQTINQLEAISQEHTTIQPQKDYYPWPLALALILFFVWLLERTDLRQHIKSVLQRNRGHLKYDN</sequence>
<proteinExistence type="predicted"/>
<dbReference type="PANTHER" id="PTHR22550">
    <property type="entry name" value="SPORE GERMINATION PROTEIN"/>
    <property type="match status" value="1"/>
</dbReference>
<keyword evidence="1" id="KW-1133">Transmembrane helix</keyword>
<evidence type="ECO:0000313" key="4">
    <source>
        <dbReference type="Proteomes" id="UP000295517"/>
    </source>
</evidence>
<organism evidence="3 4">
    <name type="scientific">Legionella israelensis</name>
    <dbReference type="NCBI Taxonomy" id="454"/>
    <lineage>
        <taxon>Bacteria</taxon>
        <taxon>Pseudomonadati</taxon>
        <taxon>Pseudomonadota</taxon>
        <taxon>Gammaproteobacteria</taxon>
        <taxon>Legionellales</taxon>
        <taxon>Legionellaceae</taxon>
        <taxon>Legionella</taxon>
    </lineage>
</organism>
<feature type="transmembrane region" description="Helical" evidence="1">
    <location>
        <begin position="6"/>
        <end position="23"/>
    </location>
</feature>
<feature type="domain" description="VWFA" evidence="2">
    <location>
        <begin position="91"/>
        <end position="285"/>
    </location>
</feature>
<dbReference type="Gene3D" id="3.40.50.410">
    <property type="entry name" value="von Willebrand factor, type A domain"/>
    <property type="match status" value="1"/>
</dbReference>
<accession>A0AAX1EJQ8</accession>
<feature type="transmembrane region" description="Helical" evidence="1">
    <location>
        <begin position="59"/>
        <end position="79"/>
    </location>
</feature>
<evidence type="ECO:0000313" key="3">
    <source>
        <dbReference type="EMBL" id="QBR85268.1"/>
    </source>
</evidence>
<keyword evidence="1" id="KW-0812">Transmembrane</keyword>
<reference evidence="3 4" key="1">
    <citation type="submission" date="2019-03" db="EMBL/GenBank/DDBJ databases">
        <title>Diverse conjugative elements silence natural transformation in Legionella species.</title>
        <authorList>
            <person name="Durieux I."/>
            <person name="Ginevra C."/>
            <person name="Attaiech L."/>
            <person name="Picq K."/>
            <person name="Juan P.A."/>
            <person name="Jarraud S."/>
            <person name="Charpentier X."/>
        </authorList>
    </citation>
    <scope>NUCLEOTIDE SEQUENCE [LARGE SCALE GENOMIC DNA]</scope>
    <source>
        <strain evidence="3 4">HL-0427-4011</strain>
    </source>
</reference>
<dbReference type="CDD" id="cd01467">
    <property type="entry name" value="vWA_BatA_type"/>
    <property type="match status" value="1"/>
</dbReference>
<dbReference type="AlphaFoldDB" id="A0AAX1EJQ8"/>
<dbReference type="EMBL" id="CP038254">
    <property type="protein sequence ID" value="QBR85268.1"/>
    <property type="molecule type" value="Genomic_DNA"/>
</dbReference>
<protein>
    <submittedName>
        <fullName evidence="3">VWA domain-containing protein</fullName>
    </submittedName>
</protein>
<feature type="transmembrane region" description="Helical" evidence="1">
    <location>
        <begin position="304"/>
        <end position="321"/>
    </location>
</feature>
<dbReference type="InterPro" id="IPR033881">
    <property type="entry name" value="vWA_BatA_type"/>
</dbReference>
<dbReference type="RefSeq" id="WP_135061391.1">
    <property type="nucleotide sequence ID" value="NZ_CP038254.1"/>
</dbReference>
<dbReference type="SUPFAM" id="SSF53300">
    <property type="entry name" value="vWA-like"/>
    <property type="match status" value="1"/>
</dbReference>
<evidence type="ECO:0000259" key="2">
    <source>
        <dbReference type="PROSITE" id="PS50234"/>
    </source>
</evidence>
<dbReference type="PROSITE" id="PS50234">
    <property type="entry name" value="VWFA"/>
    <property type="match status" value="1"/>
</dbReference>
<keyword evidence="1" id="KW-0472">Membrane</keyword>
<name>A0AAX1EJQ8_9GAMM</name>
<dbReference type="SMART" id="SM00327">
    <property type="entry name" value="VWA"/>
    <property type="match status" value="1"/>
</dbReference>
<dbReference type="InterPro" id="IPR036465">
    <property type="entry name" value="vWFA_dom_sf"/>
</dbReference>
<dbReference type="Proteomes" id="UP000295517">
    <property type="component" value="Chromosome"/>
</dbReference>
<dbReference type="Pfam" id="PF00092">
    <property type="entry name" value="VWA"/>
    <property type="match status" value="1"/>
</dbReference>
<dbReference type="PANTHER" id="PTHR22550:SF18">
    <property type="entry name" value="VWFA DOMAIN-CONTAINING PROTEIN"/>
    <property type="match status" value="1"/>
</dbReference>
<gene>
    <name evidence="3" type="ORF">E3983_01395</name>
</gene>
<evidence type="ECO:0000256" key="1">
    <source>
        <dbReference type="SAM" id="Phobius"/>
    </source>
</evidence>
<dbReference type="InterPro" id="IPR050768">
    <property type="entry name" value="UPF0353/GerABKA_families"/>
</dbReference>